<proteinExistence type="predicted"/>
<dbReference type="SUPFAM" id="SSF51182">
    <property type="entry name" value="RmlC-like cupins"/>
    <property type="match status" value="1"/>
</dbReference>
<name>A0A504IZU0_9FLAO</name>
<dbReference type="InterPro" id="IPR011051">
    <property type="entry name" value="RmlC_Cupin_sf"/>
</dbReference>
<dbReference type="SUPFAM" id="SSF46689">
    <property type="entry name" value="Homeodomain-like"/>
    <property type="match status" value="2"/>
</dbReference>
<dbReference type="InterPro" id="IPR009057">
    <property type="entry name" value="Homeodomain-like_sf"/>
</dbReference>
<dbReference type="EMBL" id="VFWZ01000010">
    <property type="protein sequence ID" value="TPN81662.1"/>
    <property type="molecule type" value="Genomic_DNA"/>
</dbReference>
<dbReference type="RefSeq" id="WP_140597424.1">
    <property type="nucleotide sequence ID" value="NZ_VFWZ01000010.1"/>
</dbReference>
<evidence type="ECO:0000256" key="2">
    <source>
        <dbReference type="ARBA" id="ARBA00023125"/>
    </source>
</evidence>
<evidence type="ECO:0000256" key="3">
    <source>
        <dbReference type="ARBA" id="ARBA00023163"/>
    </source>
</evidence>
<dbReference type="OrthoDB" id="792101at2"/>
<dbReference type="SMART" id="SM00342">
    <property type="entry name" value="HTH_ARAC"/>
    <property type="match status" value="1"/>
</dbReference>
<keyword evidence="2" id="KW-0238">DNA-binding</keyword>
<dbReference type="PANTHER" id="PTHR43280:SF27">
    <property type="entry name" value="TRANSCRIPTIONAL REGULATOR MTLR"/>
    <property type="match status" value="1"/>
</dbReference>
<dbReference type="PRINTS" id="PR00032">
    <property type="entry name" value="HTHARAC"/>
</dbReference>
<dbReference type="GO" id="GO:0043565">
    <property type="term" value="F:sequence-specific DNA binding"/>
    <property type="evidence" value="ECO:0007669"/>
    <property type="project" value="InterPro"/>
</dbReference>
<gene>
    <name evidence="5" type="ORF">FHK87_23970</name>
</gene>
<evidence type="ECO:0000259" key="4">
    <source>
        <dbReference type="PROSITE" id="PS01124"/>
    </source>
</evidence>
<dbReference type="Pfam" id="PF02311">
    <property type="entry name" value="AraC_binding"/>
    <property type="match status" value="1"/>
</dbReference>
<reference evidence="5 6" key="1">
    <citation type="submission" date="2019-06" db="EMBL/GenBank/DDBJ databases">
        <authorList>
            <person name="Meng X."/>
        </authorList>
    </citation>
    <scope>NUCLEOTIDE SEQUENCE [LARGE SCALE GENOMIC DNA]</scope>
    <source>
        <strain evidence="5 6">M625</strain>
    </source>
</reference>
<dbReference type="Proteomes" id="UP000315540">
    <property type="component" value="Unassembled WGS sequence"/>
</dbReference>
<dbReference type="Pfam" id="PF12833">
    <property type="entry name" value="HTH_18"/>
    <property type="match status" value="1"/>
</dbReference>
<dbReference type="InterPro" id="IPR020449">
    <property type="entry name" value="Tscrpt_reg_AraC-type_HTH"/>
</dbReference>
<dbReference type="AlphaFoldDB" id="A0A504IZU0"/>
<dbReference type="PROSITE" id="PS01124">
    <property type="entry name" value="HTH_ARAC_FAMILY_2"/>
    <property type="match status" value="1"/>
</dbReference>
<dbReference type="Gene3D" id="2.60.120.10">
    <property type="entry name" value="Jelly Rolls"/>
    <property type="match status" value="1"/>
</dbReference>
<dbReference type="InterPro" id="IPR014710">
    <property type="entry name" value="RmlC-like_jellyroll"/>
</dbReference>
<dbReference type="GO" id="GO:0003700">
    <property type="term" value="F:DNA-binding transcription factor activity"/>
    <property type="evidence" value="ECO:0007669"/>
    <property type="project" value="InterPro"/>
</dbReference>
<dbReference type="Gene3D" id="1.10.10.60">
    <property type="entry name" value="Homeodomain-like"/>
    <property type="match status" value="2"/>
</dbReference>
<comment type="caution">
    <text evidence="5">The sequence shown here is derived from an EMBL/GenBank/DDBJ whole genome shotgun (WGS) entry which is preliminary data.</text>
</comment>
<protein>
    <submittedName>
        <fullName evidence="5">Helix-turn-helix domain-containing protein</fullName>
    </submittedName>
</protein>
<keyword evidence="3" id="KW-0804">Transcription</keyword>
<dbReference type="PANTHER" id="PTHR43280">
    <property type="entry name" value="ARAC-FAMILY TRANSCRIPTIONAL REGULATOR"/>
    <property type="match status" value="1"/>
</dbReference>
<evidence type="ECO:0000256" key="1">
    <source>
        <dbReference type="ARBA" id="ARBA00023015"/>
    </source>
</evidence>
<accession>A0A504IZU0</accession>
<feature type="domain" description="HTH araC/xylS-type" evidence="4">
    <location>
        <begin position="183"/>
        <end position="281"/>
    </location>
</feature>
<keyword evidence="6" id="KW-1185">Reference proteome</keyword>
<dbReference type="InterPro" id="IPR003313">
    <property type="entry name" value="AraC-bd"/>
</dbReference>
<keyword evidence="1" id="KW-0805">Transcription regulation</keyword>
<organism evidence="5 6">
    <name type="scientific">Aquimarina algicola</name>
    <dbReference type="NCBI Taxonomy" id="2589995"/>
    <lineage>
        <taxon>Bacteria</taxon>
        <taxon>Pseudomonadati</taxon>
        <taxon>Bacteroidota</taxon>
        <taxon>Flavobacteriia</taxon>
        <taxon>Flavobacteriales</taxon>
        <taxon>Flavobacteriaceae</taxon>
        <taxon>Aquimarina</taxon>
    </lineage>
</organism>
<dbReference type="InterPro" id="IPR018060">
    <property type="entry name" value="HTH_AraC"/>
</dbReference>
<evidence type="ECO:0000313" key="6">
    <source>
        <dbReference type="Proteomes" id="UP000315540"/>
    </source>
</evidence>
<evidence type="ECO:0000313" key="5">
    <source>
        <dbReference type="EMBL" id="TPN81662.1"/>
    </source>
</evidence>
<sequence length="288" mass="33885">MKLAYEQIQVEHSASVKIECYTYHTTCNAINWHVHPEYEIVYIKNGKGSLQIGSYFENYEDGVLVFLGPNVRHMPFSNKQFKNNLEVVIQFQESFIEDKLILFPEFEVISKFIRTAEKGMLFSPTTHKKLSSLFQKLKKQNKTERLINFIQILYQLSISENTKAISKDSISYNNHQHSLQRIAKVYQYINSNYNQDIGTTHMAEHLGLTPNSFCRMFKAMTNRTFIDFLNEFRIKKAQEYLMYTTSNISEAMYKCGFNDASYFARQFKKYTGKTPSQFNDQLHHRVND</sequence>